<sequence>MHFHFHEPCLVCWCLCNQNQLAHADVLLSSERDPRSAQEDACCSFNASTREAPTLRSRCNLFLFFCIQKYHRYILPIGDEKTLSPSDPFDYSLKGVIPCHVIIALLLLLPSMV</sequence>
<evidence type="ECO:0000313" key="2">
    <source>
        <dbReference type="Proteomes" id="UP000221949"/>
    </source>
</evidence>
<proteinExistence type="predicted"/>
<accession>A0A1B2IGT5</accession>
<gene>
    <name evidence="1" type="ORF">STRATTON_19</name>
</gene>
<organism evidence="1 2">
    <name type="scientific">Erwinia phage vB_EamM_Stratton</name>
    <dbReference type="NCBI Taxonomy" id="1883378"/>
    <lineage>
        <taxon>Viruses</taxon>
        <taxon>Duplodnaviria</taxon>
        <taxon>Heunggongvirae</taxon>
        <taxon>Uroviricota</taxon>
        <taxon>Caudoviricetes</taxon>
        <taxon>Chimalliviridae</taxon>
        <taxon>Erskinevirus</taxon>
        <taxon>Erskinevirus EaH2</taxon>
    </lineage>
</organism>
<protein>
    <submittedName>
        <fullName evidence="1">Uncharacterized protein</fullName>
    </submittedName>
</protein>
<dbReference type="Proteomes" id="UP000221949">
    <property type="component" value="Segment"/>
</dbReference>
<dbReference type="EMBL" id="KX397373">
    <property type="protein sequence ID" value="ANZ50444.1"/>
    <property type="molecule type" value="Genomic_DNA"/>
</dbReference>
<evidence type="ECO:0000313" key="1">
    <source>
        <dbReference type="EMBL" id="ANZ50444.1"/>
    </source>
</evidence>
<name>A0A1B2IGT5_9CAUD</name>
<reference evidence="2" key="1">
    <citation type="submission" date="2016-06" db="EMBL/GenBank/DDBJ databases">
        <authorList>
            <person name="Berg J.A."/>
            <person name="Stratton M.L."/>
            <person name="Esplin I.D."/>
            <person name="Jensen G.L."/>
            <person name="Merrill B.D."/>
            <person name="Breakwell D.P."/>
            <person name="Hope S."/>
            <person name="Grose J.H."/>
        </authorList>
    </citation>
    <scope>NUCLEOTIDE SEQUENCE [LARGE SCALE GENOMIC DNA]</scope>
</reference>